<keyword evidence="11" id="KW-1185">Reference proteome</keyword>
<evidence type="ECO:0000256" key="4">
    <source>
        <dbReference type="ARBA" id="ARBA00022833"/>
    </source>
</evidence>
<dbReference type="GO" id="GO:0006357">
    <property type="term" value="P:regulation of transcription by RNA polymerase II"/>
    <property type="evidence" value="ECO:0007669"/>
    <property type="project" value="TreeGrafter"/>
</dbReference>
<dbReference type="GO" id="GO:0008270">
    <property type="term" value="F:zinc ion binding"/>
    <property type="evidence" value="ECO:0007669"/>
    <property type="project" value="UniProtKB-KW"/>
</dbReference>
<evidence type="ECO:0000313" key="12">
    <source>
        <dbReference type="WBParaSite" id="SPAL_0001293000.1"/>
    </source>
</evidence>
<evidence type="ECO:0000256" key="1">
    <source>
        <dbReference type="ARBA" id="ARBA00004123"/>
    </source>
</evidence>
<dbReference type="InterPro" id="IPR036236">
    <property type="entry name" value="Znf_C2H2_sf"/>
</dbReference>
<dbReference type="WBParaSite" id="SPAL_0001293000.1">
    <property type="protein sequence ID" value="SPAL_0001293000.1"/>
    <property type="gene ID" value="SPAL_0001293000"/>
</dbReference>
<evidence type="ECO:0000256" key="5">
    <source>
        <dbReference type="ARBA" id="ARBA00023015"/>
    </source>
</evidence>
<dbReference type="Gene3D" id="3.30.160.60">
    <property type="entry name" value="Classic Zinc Finger"/>
    <property type="match status" value="1"/>
</dbReference>
<dbReference type="InterPro" id="IPR013087">
    <property type="entry name" value="Znf_C2H2_type"/>
</dbReference>
<evidence type="ECO:0000256" key="8">
    <source>
        <dbReference type="PROSITE-ProRule" id="PRU00042"/>
    </source>
</evidence>
<dbReference type="Proteomes" id="UP000046392">
    <property type="component" value="Unplaced"/>
</dbReference>
<protein>
    <submittedName>
        <fullName evidence="12">C2H2-type domain-containing protein</fullName>
    </submittedName>
</protein>
<feature type="region of interest" description="Disordered" evidence="9">
    <location>
        <begin position="527"/>
        <end position="549"/>
    </location>
</feature>
<feature type="domain" description="C2H2-type" evidence="10">
    <location>
        <begin position="3308"/>
        <end position="3334"/>
    </location>
</feature>
<keyword evidence="3 8" id="KW-0863">Zinc-finger</keyword>
<feature type="compositionally biased region" description="Polar residues" evidence="9">
    <location>
        <begin position="589"/>
        <end position="616"/>
    </location>
</feature>
<evidence type="ECO:0000256" key="7">
    <source>
        <dbReference type="ARBA" id="ARBA00023242"/>
    </source>
</evidence>
<evidence type="ECO:0000313" key="11">
    <source>
        <dbReference type="Proteomes" id="UP000046392"/>
    </source>
</evidence>
<dbReference type="PANTHER" id="PTHR46179:SF13">
    <property type="entry name" value="C2H2-TYPE DOMAIN-CONTAINING PROTEIN"/>
    <property type="match status" value="1"/>
</dbReference>
<feature type="compositionally biased region" description="Polar residues" evidence="9">
    <location>
        <begin position="539"/>
        <end position="549"/>
    </location>
</feature>
<dbReference type="SMART" id="SM00355">
    <property type="entry name" value="ZnF_C2H2"/>
    <property type="match status" value="5"/>
</dbReference>
<feature type="compositionally biased region" description="Polar residues" evidence="9">
    <location>
        <begin position="1"/>
        <end position="19"/>
    </location>
</feature>
<dbReference type="PANTHER" id="PTHR46179">
    <property type="entry name" value="ZINC FINGER PROTEIN"/>
    <property type="match status" value="1"/>
</dbReference>
<feature type="domain" description="C2H2-type" evidence="10">
    <location>
        <begin position="3248"/>
        <end position="3276"/>
    </location>
</feature>
<dbReference type="PROSITE" id="PS50157">
    <property type="entry name" value="ZINC_FINGER_C2H2_2"/>
    <property type="match status" value="2"/>
</dbReference>
<evidence type="ECO:0000256" key="9">
    <source>
        <dbReference type="SAM" id="MobiDB-lite"/>
    </source>
</evidence>
<evidence type="ECO:0000259" key="10">
    <source>
        <dbReference type="PROSITE" id="PS50157"/>
    </source>
</evidence>
<proteinExistence type="predicted"/>
<keyword evidence="6" id="KW-0804">Transcription</keyword>
<keyword evidence="2" id="KW-0479">Metal-binding</keyword>
<keyword evidence="4" id="KW-0862">Zinc</keyword>
<feature type="compositionally biased region" description="Basic and acidic residues" evidence="9">
    <location>
        <begin position="527"/>
        <end position="537"/>
    </location>
</feature>
<name>A0A0N5C4P9_STREA</name>
<comment type="subcellular location">
    <subcellularLocation>
        <location evidence="1">Nucleus</location>
    </subcellularLocation>
</comment>
<feature type="region of interest" description="Disordered" evidence="9">
    <location>
        <begin position="1"/>
        <end position="40"/>
    </location>
</feature>
<organism evidence="11 12">
    <name type="scientific">Strongyloides papillosus</name>
    <name type="common">Intestinal threadworm</name>
    <dbReference type="NCBI Taxonomy" id="174720"/>
    <lineage>
        <taxon>Eukaryota</taxon>
        <taxon>Metazoa</taxon>
        <taxon>Ecdysozoa</taxon>
        <taxon>Nematoda</taxon>
        <taxon>Chromadorea</taxon>
        <taxon>Rhabditida</taxon>
        <taxon>Tylenchina</taxon>
        <taxon>Panagrolaimomorpha</taxon>
        <taxon>Strongyloidoidea</taxon>
        <taxon>Strongyloididae</taxon>
        <taxon>Strongyloides</taxon>
    </lineage>
</organism>
<dbReference type="PROSITE" id="PS00028">
    <property type="entry name" value="ZINC_FINGER_C2H2_1"/>
    <property type="match status" value="2"/>
</dbReference>
<dbReference type="InterPro" id="IPR051061">
    <property type="entry name" value="Zinc_finger_trans_reg"/>
</dbReference>
<dbReference type="SUPFAM" id="SSF57667">
    <property type="entry name" value="beta-beta-alpha zinc fingers"/>
    <property type="match status" value="1"/>
</dbReference>
<keyword evidence="7" id="KW-0539">Nucleus</keyword>
<keyword evidence="5" id="KW-0805">Transcription regulation</keyword>
<dbReference type="GO" id="GO:0005634">
    <property type="term" value="C:nucleus"/>
    <property type="evidence" value="ECO:0007669"/>
    <property type="project" value="UniProtKB-SubCell"/>
</dbReference>
<sequence length="3995" mass="463939">MERYSPNIQQNPSGDNMQENPEHHENSFHDNGNNNYPLSVPFNQYDDMRASYFDGFSHGPYSNPNMNTNHGNSMLESNQSTNTSLFNNSNNLRQQNYFPINENIVNRGIDNNTHENIPYDDNINDPIRQESVPVFVMDDIDSSMYNDSLYVLHNQSYESSMYAQQNTSNITYSSDSIDEGNNNSSSLENNFVDHGDLNDIEINDPAIFEDINIEDHNFIDSSNNQHFYDNNVNVTNESQNHNLNSSVFPEQNTVQPTMITNDNNKSSVSIEAKKTIPYMTGNLSYDEITITTTNNIKQNGMNNHDSTNILQLSSSRSMNNINQNLPSIKNISSSQNDISNASNNSRMHGIVYISSGTQSVYHSESNVGSSDQKCIAQNSLNQQAYGKNVHLRRALTQNTSIESPKQPFSQSNIIRQNMFDRNKIQNQNFPQNLNNSVQHSSTYHNSNVNHYYPQNQQGHENLKIINDLHINKISKTDNNFASHSSILQPPSYNNYRNNSVHSHSVNSNALLDVQMQQNLSHGMQKFSEREKQHHENVHQYPNTPQQNNLTKDYIRRNSIPINLQSNHHKQSQRNIRSQNNEYFDHGYENSYQTHFPGSTINSSTNQSGKNFPQQQSQYQTINKISGNHQSPTNQTHFVPDKLQNVRQNVYDQNANQVNRNPAEYITTQDIYGVSNLQQQIETNHQHQIHHPSGNTPQEHLQPNINKQHSFYQYPQGTVMSNFINSQGHFGNNKNNNSQYSQHNFIDQSDQSQHYYQQNMRRPVYNDGRELHHQSNALNNQNFQQHPVQLNKQMSGVVESSNNYINRQICPENQIPYTSNVNTPQNTIVKNTSNPPMNHPYLFNNRNHNIQHPPPSVHQNQFIQNPSSLNNYSVPYRDEGQYNNGYYNNNMQNNNMLLNSEGKVQDLHNGPTDVRRPIEGIPIIPQEETNVRKKRSYVRRIMPSKEQQIGDILITNSTVKTPNKNLPNDVLENEIKVPKRRGRKSKAIKELEARIAEEARLAEENRIILEAQTVTDNNLNNYNNEIHLSGTSEGNDQLICSEILNVGNNVTNNSQTPQVVQNIILLDEKNNQNSIRDNSFLEDEFMDNQKRISNPKNNVDKNRTFCVIVDSEEHVVPINQSSMKSTINTCRDLFTDEDIEVAKALEMTFKELKNCNLEENYTEKSDENKISDSSKNSNAVMNEITFVDKNYLDTSSYNLFKSNILGGLSTQHSKINSDSTNYELNMNNASDGRISFNIHENSLILKDSGNEKNMKSLSPLNISDIIERNNFSYQNDFISHDIDSIHRNLQYKNHDNKKIDIPLKAQENKNNLLSNLDEEINFKKKNYDNTFCSQLSRLLHDTDNLKDEYLEYIFARDKVIFVPKIDRKLHIFPQNLGELVNMTVKLEVTPSGVLHGIYVNFPYDLNKIKIKRKLSPYCLLSMLIREILETLKVSNVAIVIFNYQSFTSTYDGDNNLESSVYTDLPFYDFNTIYGNKKTLQSNDGYGIILNVEENGSEFYLTFSKYPLYKCNKRKRNLKECLEECFIENNNLLRPHYFDSKAFGTIQKGVFQFFERKYHYFLNLCNTTPDAIYEKLIERYVSEECKYNIPTKLNRNEFVKERFHLFLTQNLENMNKKNIGKLVDFNLCGLIDFIYKVPNTLKIRKLGNFRQYCGNICTLCTFYSSSYTYIDRVRVDNLNRNMSIENLLKELGRHNLGIHDRINIFRNITGISSKDLIIMLWKHNKSSLPLDNEIFSDMCLTMSTKSRTIDNKNNMNNELEDGKVKDKNSTITIDFDKNCLNMVEDTKINTIQDEATINHEIEITNNNNYNTDVKITEKSFVKQENALNMKNTIFNLTNKSNKFEASYLEDITCIYDATKMSIVECNFKFKNNLTKSRIKSTKTCKINDTKVQVAIAQLDLGLNKTFDFSNNLVTIPELSQSHKITTTIKDYNYNIAKIPEKLEINVISKDISQEEKILNVNNKQFIFSKETEKMLVSHVEDIKRQEDKTNLKIIQAKFDIKNNLNKANIESIEKTKINDIKEQLSIVESSKKLNKKFESFEYSVVLPELSNATEIMSITCDREFIFTKCGERFETNIVIKDKSYEKYVLNTNNLQTHLLRTQEKENLFHIGELRYQKDNVNLNIIQANMEIESNFEETSVASIQIVKSNEAYDSLSITTSNCNLHRKNYLSECSDTIIEQSQISTTKLAISDIDFDISKNEDFLKVVSVLYDKSIENTTMNINELQLNFSKNQEKERSSYIEEIRYQDEKTTANIVQSNLEVENNLSVEEIVKTKMVQISEAKESLCVIKSDLNLHKKNDLSECSQIIPELPQFTRIKAIIYERDYDLSRNDDHLEIIGVANDSRYEKSILTINNDQLFLSRQPEESEIIHNVKIKNQREKVCHNIIQNSCKVKNSFTKASVKCIQKAEINNASDFLSITELNIQSNKEVEIFECSSSFTELPQATEITATIIDREFIFSKCDSNIKVDGITKQIPFEKNNLNINGSFVELVRKSNTIDIYHKEKLNSYFKGKSLCIRDISSSLIKKTITSNIEKLLPIPQSHYQTLNLTNSNIKIPKDHHKSYTTSYSFNICPLTVQQNLTAISNTFSFKRNEEFKCIDYTFNDETIETFTKDVSNYDDECICDDEDDIYIYENSSRLKRRRLSSDNGEKSTLNNTLCQKDGISNTVNLETYQNYESFFKMLTNFLNGYSLSKNISISREEIDMLKDVEKNDKVLLDMLILKFKEILPNLTTDISTDHMILSLYKFIKIFDISMNNGQLIFVIPNNLTNFLRNLNENRNELILRLSNPSHELLSFNRIERQFKSISKLIRKLICGSHFQQLIKLNINMKSYFKNNFLSRAIMENPCSISENRKRKHNKIVNIRDSEGENLENPIEELKFKILYDMLSKVDGITINSPTTESFLCKLAEKYIEETAIDYKSLLERLNDSESKMKYKKIDLDCLQNKFFKTDSYSISFSIKKKDFLEYCEKLNNPKNANQMYLDALIKCGTILKLDNRDNDSENDNLFTKKTLSKYLLEAIAGDDNESPDFVNVTLIRNKDKDKKCKIIAEVLCSTEKITTSFPEQIKVKSKRGRKPGSKNIRKKKLSDNLFVGLFQKFHKNIQIEISKKAVEHTKRYTTNEECLSSLKKIFNFDGNMNKIYNIERDDPREILDDIANYNPLLYICATGIRFDELKLFEDEKPLYCQIMVNEDEVCGYTPSNRDSLYHHILQFHYEEAKKCRWKECNTKSCFKAISNYAEHIASHVSYKRFSCLICNNTYSRHADLKVHIRRNHSSYYRLKCPLKRCDHYFTTVEASIKHLHVYHFPIKQWVCPLYGCGKAFFDKGGVNQHIKLCHSYKIKKISKLLSHSEYKNTSLGVITYNLVKHFDALDNQINEELFSHKHLDTYHCKDICVHTKEKPIEISDLTNCIIKKDLQKITDYGFRTFINQLKNYDCYIYIRAVEDMKMRRQYEMLPFLNRALNFFIAIGEGLLHRDEIQVYGDIVIQLNKSNPTLKLITVEKYHLRFEIPEKIPTDISELLKNFILNKQYICPSYLKRVQVAYDKYVEKLKSENRSDFETFKNVLPRFTDYKIPGEFVTCLHVDDGLKIFEEFEIKNGNGKSEMEKYFWKRLLLGCVSILGLSYFKRGLPFIAKRFVGIIKNFVSAGCYKLMIQLKKESGLTKEAEQYYMEQFKRTTAECSEKEEELELYVNFRNVIDNIWKIRNVVTNNTDKVTLNDDNIISEENFLNSFEAFAKSTKICAKEIELPQNKRKIKKNVGKGTKNVINQYRKYDKKKEKDDSILFVNSKMSDIDISCLPNSEDNDVFDQSGVYHNLGYNVQLMCRAKISGIYGLHINDENNSPFEKSALRYMVNPLCCSDIIIPDEYKYETYDKRGSKAYIFKQKRIELVDTNLPNSILSDIMILDDDVAKVTNQTNICLRAHVNPNDRRKIKLKNHDGLIIEIELNQLDYFRCRVVTTEDNELYRKNRTGIKTITKVKPKITALYGVQNWEFIGSKDE</sequence>
<feature type="region of interest" description="Disordered" evidence="9">
    <location>
        <begin position="428"/>
        <end position="449"/>
    </location>
</feature>
<accession>A0A0N5C4P9</accession>
<feature type="region of interest" description="Disordered" evidence="9">
    <location>
        <begin position="586"/>
        <end position="616"/>
    </location>
</feature>
<evidence type="ECO:0000256" key="6">
    <source>
        <dbReference type="ARBA" id="ARBA00023163"/>
    </source>
</evidence>
<dbReference type="STRING" id="174720.A0A0N5C4P9"/>
<reference evidence="12" key="1">
    <citation type="submission" date="2017-02" db="UniProtKB">
        <authorList>
            <consortium name="WormBaseParasite"/>
        </authorList>
    </citation>
    <scope>IDENTIFICATION</scope>
</reference>
<evidence type="ECO:0000256" key="3">
    <source>
        <dbReference type="ARBA" id="ARBA00022771"/>
    </source>
</evidence>
<evidence type="ECO:0000256" key="2">
    <source>
        <dbReference type="ARBA" id="ARBA00022723"/>
    </source>
</evidence>